<dbReference type="AlphaFoldDB" id="A0A4R8RHN2"/>
<sequence>MLPLLVASLAAALAAAQTPWPSFGNWTETAGGHTYVLSGPAKLGRKVDFELDRCRFVWDLLNERTHCRNKPAPSGDAGECMAELYERKKAIGDRGFLDLFERDIEEARRFWYGVNRDSPARDDDASTWKAVEARAAVALPNVTAATFAAWSASPGADEANNRGNAEHYFKHSGFEGGSGASRILEGWGGTITNFTIPNYGPALCAQRGMVRALPEFGVKACGDKNLVDGGEGTNFGVLNIAARDVDGASFGQPGRRGIDIYAAVWYPSAISEEHLEAERQHIIIEIVNLSLKVQEEVEKGLFPVVTTPPA</sequence>
<protein>
    <submittedName>
        <fullName evidence="2">Uncharacterized protein</fullName>
    </submittedName>
</protein>
<keyword evidence="1" id="KW-0732">Signal</keyword>
<organism evidence="2 3">
    <name type="scientific">Colletotrichum trifolii</name>
    <dbReference type="NCBI Taxonomy" id="5466"/>
    <lineage>
        <taxon>Eukaryota</taxon>
        <taxon>Fungi</taxon>
        <taxon>Dikarya</taxon>
        <taxon>Ascomycota</taxon>
        <taxon>Pezizomycotina</taxon>
        <taxon>Sordariomycetes</taxon>
        <taxon>Hypocreomycetidae</taxon>
        <taxon>Glomerellales</taxon>
        <taxon>Glomerellaceae</taxon>
        <taxon>Colletotrichum</taxon>
        <taxon>Colletotrichum orbiculare species complex</taxon>
    </lineage>
</organism>
<keyword evidence="3" id="KW-1185">Reference proteome</keyword>
<reference evidence="2 3" key="1">
    <citation type="submission" date="2018-12" db="EMBL/GenBank/DDBJ databases">
        <title>Genome sequence and assembly of Colletotrichum trifolii.</title>
        <authorList>
            <person name="Gan P."/>
            <person name="Shirasu K."/>
        </authorList>
    </citation>
    <scope>NUCLEOTIDE SEQUENCE [LARGE SCALE GENOMIC DNA]</scope>
    <source>
        <strain evidence="2 3">543-2</strain>
    </source>
</reference>
<evidence type="ECO:0000256" key="1">
    <source>
        <dbReference type="SAM" id="SignalP"/>
    </source>
</evidence>
<name>A0A4R8RHN2_COLTR</name>
<feature type="chain" id="PRO_5020471352" evidence="1">
    <location>
        <begin position="17"/>
        <end position="310"/>
    </location>
</feature>
<evidence type="ECO:0000313" key="3">
    <source>
        <dbReference type="Proteomes" id="UP000295703"/>
    </source>
</evidence>
<dbReference type="EMBL" id="RYZW01000029">
    <property type="protein sequence ID" value="TDZ61722.1"/>
    <property type="molecule type" value="Genomic_DNA"/>
</dbReference>
<accession>A0A4R8RHN2</accession>
<proteinExistence type="predicted"/>
<feature type="signal peptide" evidence="1">
    <location>
        <begin position="1"/>
        <end position="16"/>
    </location>
</feature>
<comment type="caution">
    <text evidence="2">The sequence shown here is derived from an EMBL/GenBank/DDBJ whole genome shotgun (WGS) entry which is preliminary data.</text>
</comment>
<dbReference type="Proteomes" id="UP000295703">
    <property type="component" value="Unassembled WGS sequence"/>
</dbReference>
<gene>
    <name evidence="2" type="ORF">CTRI78_v004200</name>
</gene>
<evidence type="ECO:0000313" key="2">
    <source>
        <dbReference type="EMBL" id="TDZ61722.1"/>
    </source>
</evidence>